<dbReference type="Proteomes" id="UP001085076">
    <property type="component" value="Miscellaneous, Linkage group lg01"/>
</dbReference>
<evidence type="ECO:0000313" key="2">
    <source>
        <dbReference type="Proteomes" id="UP001085076"/>
    </source>
</evidence>
<keyword evidence="2" id="KW-1185">Reference proteome</keyword>
<accession>A0A9D5HSF8</accession>
<dbReference type="OrthoDB" id="8062037at2759"/>
<dbReference type="AlphaFoldDB" id="A0A9D5HSF8"/>
<protein>
    <submittedName>
        <fullName evidence="1">Uncharacterized protein</fullName>
    </submittedName>
</protein>
<comment type="caution">
    <text evidence="1">The sequence shown here is derived from an EMBL/GenBank/DDBJ whole genome shotgun (WGS) entry which is preliminary data.</text>
</comment>
<dbReference type="EMBL" id="JAGGNH010000001">
    <property type="protein sequence ID" value="KAJ0986776.1"/>
    <property type="molecule type" value="Genomic_DNA"/>
</dbReference>
<reference evidence="1" key="1">
    <citation type="submission" date="2021-03" db="EMBL/GenBank/DDBJ databases">
        <authorList>
            <person name="Li Z."/>
            <person name="Yang C."/>
        </authorList>
    </citation>
    <scope>NUCLEOTIDE SEQUENCE</scope>
    <source>
        <strain evidence="1">Dzin_1.0</strain>
        <tissue evidence="1">Leaf</tissue>
    </source>
</reference>
<gene>
    <name evidence="1" type="ORF">J5N97_005132</name>
</gene>
<name>A0A9D5HSF8_9LILI</name>
<proteinExistence type="predicted"/>
<reference evidence="1" key="2">
    <citation type="journal article" date="2022" name="Hortic Res">
        <title>The genome of Dioscorea zingiberensis sheds light on the biosynthesis, origin and evolution of the medicinally important diosgenin saponins.</title>
        <authorList>
            <person name="Li Y."/>
            <person name="Tan C."/>
            <person name="Li Z."/>
            <person name="Guo J."/>
            <person name="Li S."/>
            <person name="Chen X."/>
            <person name="Wang C."/>
            <person name="Dai X."/>
            <person name="Yang H."/>
            <person name="Song W."/>
            <person name="Hou L."/>
            <person name="Xu J."/>
            <person name="Tong Z."/>
            <person name="Xu A."/>
            <person name="Yuan X."/>
            <person name="Wang W."/>
            <person name="Yang Q."/>
            <person name="Chen L."/>
            <person name="Sun Z."/>
            <person name="Wang K."/>
            <person name="Pan B."/>
            <person name="Chen J."/>
            <person name="Bao Y."/>
            <person name="Liu F."/>
            <person name="Qi X."/>
            <person name="Gang D.R."/>
            <person name="Wen J."/>
            <person name="Li J."/>
        </authorList>
    </citation>
    <scope>NUCLEOTIDE SEQUENCE</scope>
    <source>
        <strain evidence="1">Dzin_1.0</strain>
    </source>
</reference>
<sequence length="233" mass="25494">MGEVAELSPFPLVDALTESQTLDLSLTAPVLDQSLDLIPFDEFPLGFGSYDVCHSESDWFSDEFFLARCSSVSDSIEFARARPADPEGATIIGFDSDPESDGEQIIALGSGHDPGVELEWEEIDARPVGIDDRYDSIDHVDVVTRNIDWEVLLAVNDATSSVDDHEDFVYTSEYEVLFGQFQDHEFSLIGPPAAKSVVESLPSVELSKEDIEKSNITCASEAGPLLIGEEDNL</sequence>
<organism evidence="1 2">
    <name type="scientific">Dioscorea zingiberensis</name>
    <dbReference type="NCBI Taxonomy" id="325984"/>
    <lineage>
        <taxon>Eukaryota</taxon>
        <taxon>Viridiplantae</taxon>
        <taxon>Streptophyta</taxon>
        <taxon>Embryophyta</taxon>
        <taxon>Tracheophyta</taxon>
        <taxon>Spermatophyta</taxon>
        <taxon>Magnoliopsida</taxon>
        <taxon>Liliopsida</taxon>
        <taxon>Dioscoreales</taxon>
        <taxon>Dioscoreaceae</taxon>
        <taxon>Dioscorea</taxon>
    </lineage>
</organism>
<evidence type="ECO:0000313" key="1">
    <source>
        <dbReference type="EMBL" id="KAJ0986776.1"/>
    </source>
</evidence>